<sequence length="100" mass="11014">MGNRGGSSSFSNVKHLLKVEHLEKLAVLTGWEVSVSSLAAFFGQKLTFVGESLGVSQNPSLFSCQSSNLLTNAEKFISVSSKRKKKAWITLKEIAYNKYQ</sequence>
<comment type="caution">
    <text evidence="1">The sequence shown here is derived from an EMBL/GenBank/DDBJ whole genome shotgun (WGS) entry which is preliminary data.</text>
</comment>
<feature type="non-terminal residue" evidence="1">
    <location>
        <position position="1"/>
    </location>
</feature>
<name>A0A7J6HJN3_CANSA</name>
<organism evidence="1 2">
    <name type="scientific">Cannabis sativa</name>
    <name type="common">Hemp</name>
    <name type="synonym">Marijuana</name>
    <dbReference type="NCBI Taxonomy" id="3483"/>
    <lineage>
        <taxon>Eukaryota</taxon>
        <taxon>Viridiplantae</taxon>
        <taxon>Streptophyta</taxon>
        <taxon>Embryophyta</taxon>
        <taxon>Tracheophyta</taxon>
        <taxon>Spermatophyta</taxon>
        <taxon>Magnoliopsida</taxon>
        <taxon>eudicotyledons</taxon>
        <taxon>Gunneridae</taxon>
        <taxon>Pentapetalae</taxon>
        <taxon>rosids</taxon>
        <taxon>fabids</taxon>
        <taxon>Rosales</taxon>
        <taxon>Cannabaceae</taxon>
        <taxon>Cannabis</taxon>
    </lineage>
</organism>
<dbReference type="PANTHER" id="PTHR36072">
    <property type="entry name" value="OS01G0541600 PROTEIN"/>
    <property type="match status" value="1"/>
</dbReference>
<gene>
    <name evidence="1" type="ORF">G4B88_010927</name>
</gene>
<keyword evidence="2" id="KW-1185">Reference proteome</keyword>
<evidence type="ECO:0000313" key="2">
    <source>
        <dbReference type="Proteomes" id="UP000583929"/>
    </source>
</evidence>
<proteinExistence type="predicted"/>
<dbReference type="EMBL" id="JAATIQ010000040">
    <property type="protein sequence ID" value="KAF4395463.1"/>
    <property type="molecule type" value="Genomic_DNA"/>
</dbReference>
<accession>A0A7J6HJN3</accession>
<reference evidence="1 2" key="1">
    <citation type="journal article" date="2020" name="bioRxiv">
        <title>Sequence and annotation of 42 cannabis genomes reveals extensive copy number variation in cannabinoid synthesis and pathogen resistance genes.</title>
        <authorList>
            <person name="Mckernan K.J."/>
            <person name="Helbert Y."/>
            <person name="Kane L.T."/>
            <person name="Ebling H."/>
            <person name="Zhang L."/>
            <person name="Liu B."/>
            <person name="Eaton Z."/>
            <person name="Mclaughlin S."/>
            <person name="Kingan S."/>
            <person name="Baybayan P."/>
            <person name="Concepcion G."/>
            <person name="Jordan M."/>
            <person name="Riva A."/>
            <person name="Barbazuk W."/>
            <person name="Harkins T."/>
        </authorList>
    </citation>
    <scope>NUCLEOTIDE SEQUENCE [LARGE SCALE GENOMIC DNA]</scope>
    <source>
        <strain evidence="2">cv. Jamaican Lion 4</strain>
        <tissue evidence="1">Leaf</tissue>
    </source>
</reference>
<protein>
    <submittedName>
        <fullName evidence="1">Uncharacterized protein</fullName>
    </submittedName>
</protein>
<dbReference type="AlphaFoldDB" id="A0A7J6HJN3"/>
<dbReference type="PANTHER" id="PTHR36072:SF2">
    <property type="entry name" value="OS01G0531000 PROTEIN"/>
    <property type="match status" value="1"/>
</dbReference>
<dbReference type="Proteomes" id="UP000583929">
    <property type="component" value="Unassembled WGS sequence"/>
</dbReference>
<evidence type="ECO:0000313" key="1">
    <source>
        <dbReference type="EMBL" id="KAF4395463.1"/>
    </source>
</evidence>